<dbReference type="Gene3D" id="3.60.15.10">
    <property type="entry name" value="Ribonuclease Z/Hydroxyacylglutathione hydrolase-like"/>
    <property type="match status" value="1"/>
</dbReference>
<proteinExistence type="predicted"/>
<dbReference type="PANTHER" id="PTHR42951">
    <property type="entry name" value="METALLO-BETA-LACTAMASE DOMAIN-CONTAINING"/>
    <property type="match status" value="1"/>
</dbReference>
<dbReference type="InterPro" id="IPR036866">
    <property type="entry name" value="RibonucZ/Hydroxyglut_hydro"/>
</dbReference>
<dbReference type="Pfam" id="PF00753">
    <property type="entry name" value="Lactamase_B"/>
    <property type="match status" value="1"/>
</dbReference>
<gene>
    <name evidence="2" type="ORF">ESP57_00360</name>
</gene>
<dbReference type="AlphaFoldDB" id="A0A4Q2JTC2"/>
<dbReference type="OrthoDB" id="2273115at2"/>
<dbReference type="CDD" id="cd16282">
    <property type="entry name" value="metallo-hydrolase-like_MBL-fold"/>
    <property type="match status" value="1"/>
</dbReference>
<dbReference type="EMBL" id="SDPO01000001">
    <property type="protein sequence ID" value="RXZ50316.1"/>
    <property type="molecule type" value="Genomic_DNA"/>
</dbReference>
<dbReference type="PANTHER" id="PTHR42951:SF4">
    <property type="entry name" value="ACYL-COENZYME A THIOESTERASE MBLAC2"/>
    <property type="match status" value="1"/>
</dbReference>
<keyword evidence="3" id="KW-1185">Reference proteome</keyword>
<accession>A0A4Q2JTC2</accession>
<dbReference type="InterPro" id="IPR050855">
    <property type="entry name" value="NDM-1-like"/>
</dbReference>
<keyword evidence="2" id="KW-0378">Hydrolase</keyword>
<organism evidence="2 3">
    <name type="scientific">Agromyces fucosus</name>
    <dbReference type="NCBI Taxonomy" id="41985"/>
    <lineage>
        <taxon>Bacteria</taxon>
        <taxon>Bacillati</taxon>
        <taxon>Actinomycetota</taxon>
        <taxon>Actinomycetes</taxon>
        <taxon>Micrococcales</taxon>
        <taxon>Microbacteriaceae</taxon>
        <taxon>Agromyces</taxon>
    </lineage>
</organism>
<dbReference type="SUPFAM" id="SSF56281">
    <property type="entry name" value="Metallo-hydrolase/oxidoreductase"/>
    <property type="match status" value="1"/>
</dbReference>
<dbReference type="GO" id="GO:0016787">
    <property type="term" value="F:hydrolase activity"/>
    <property type="evidence" value="ECO:0007669"/>
    <property type="project" value="UniProtKB-KW"/>
</dbReference>
<protein>
    <submittedName>
        <fullName evidence="2">MBL fold metallo-hydrolase</fullName>
    </submittedName>
</protein>
<reference evidence="2 3" key="1">
    <citation type="submission" date="2019-01" db="EMBL/GenBank/DDBJ databases">
        <authorList>
            <person name="Li J."/>
        </authorList>
    </citation>
    <scope>NUCLEOTIDE SEQUENCE [LARGE SCALE GENOMIC DNA]</scope>
    <source>
        <strain evidence="2 3">CCUG 35506</strain>
    </source>
</reference>
<dbReference type="Proteomes" id="UP000292935">
    <property type="component" value="Unassembled WGS sequence"/>
</dbReference>
<dbReference type="InterPro" id="IPR001279">
    <property type="entry name" value="Metallo-B-lactamas"/>
</dbReference>
<feature type="domain" description="Metallo-beta-lactamase" evidence="1">
    <location>
        <begin position="66"/>
        <end position="260"/>
    </location>
</feature>
<evidence type="ECO:0000259" key="1">
    <source>
        <dbReference type="SMART" id="SM00849"/>
    </source>
</evidence>
<evidence type="ECO:0000313" key="3">
    <source>
        <dbReference type="Proteomes" id="UP000292935"/>
    </source>
</evidence>
<sequence length="329" mass="35812">MPGGRGAVERGHGCHATARSSAFPLICDRVRPERSGPRSARRYARGMTQWLTVAPGIHQRRYDPFDISIVVIEGSDGLLLVDTRVQPSEALELADDIATRFDRPVRWVVNTHAHFDHAFGNQVFGPGTATDAAIYGHANIAAHFAEFEGPRLAAWRADPGREPDRQWDDVVLTPPTHPLVEPLVLNLGDRLVELRPQSPAHTDTDLVLFVPDERVWILGDLIEESGPVMYGSGSYPLGWPGVLVDLAASMRPSDPVVPGHGRVVDRAFVERQAAELGLIADRFRAAHAAGLTPAEALDAHDDWSIPVDALGGAVERAYRALDAQGEARV</sequence>
<comment type="caution">
    <text evidence="2">The sequence shown here is derived from an EMBL/GenBank/DDBJ whole genome shotgun (WGS) entry which is preliminary data.</text>
</comment>
<dbReference type="SMART" id="SM00849">
    <property type="entry name" value="Lactamase_B"/>
    <property type="match status" value="1"/>
</dbReference>
<evidence type="ECO:0000313" key="2">
    <source>
        <dbReference type="EMBL" id="RXZ50316.1"/>
    </source>
</evidence>
<name>A0A4Q2JTC2_9MICO</name>